<feature type="domain" description="Ppx/GppA phosphatase N-terminal" evidence="1">
    <location>
        <begin position="23"/>
        <end position="301"/>
    </location>
</feature>
<dbReference type="EMBL" id="NEWD01000041">
    <property type="protein sequence ID" value="OXM99344.1"/>
    <property type="molecule type" value="Genomic_DNA"/>
</dbReference>
<comment type="caution">
    <text evidence="2">The sequence shown here is derived from an EMBL/GenBank/DDBJ whole genome shotgun (WGS) entry which is preliminary data.</text>
</comment>
<dbReference type="CDD" id="cd24119">
    <property type="entry name" value="ASKHA_NBD_MtPPX2-like"/>
    <property type="match status" value="1"/>
</dbReference>
<dbReference type="InterPro" id="IPR050273">
    <property type="entry name" value="GppA/Ppx_hydrolase"/>
</dbReference>
<dbReference type="GO" id="GO:0016462">
    <property type="term" value="F:pyrophosphatase activity"/>
    <property type="evidence" value="ECO:0007669"/>
    <property type="project" value="TreeGrafter"/>
</dbReference>
<evidence type="ECO:0000313" key="3">
    <source>
        <dbReference type="Proteomes" id="UP000215433"/>
    </source>
</evidence>
<evidence type="ECO:0000259" key="1">
    <source>
        <dbReference type="Pfam" id="PF02541"/>
    </source>
</evidence>
<protein>
    <submittedName>
        <fullName evidence="2">Exopolyphosphatase</fullName>
    </submittedName>
</protein>
<reference evidence="2 3" key="1">
    <citation type="submission" date="2017-05" db="EMBL/GenBank/DDBJ databases">
        <title>Bifidobacterium vansinderenii sp. nov.</title>
        <authorList>
            <person name="Lugli G.A."/>
            <person name="Duranti S."/>
            <person name="Mangifesta M."/>
        </authorList>
    </citation>
    <scope>NUCLEOTIDE SEQUENCE [LARGE SCALE GENOMIC DNA]</scope>
    <source>
        <strain evidence="2 3">Tam10B</strain>
    </source>
</reference>
<evidence type="ECO:0000313" key="2">
    <source>
        <dbReference type="EMBL" id="OXM99344.1"/>
    </source>
</evidence>
<dbReference type="InterPro" id="IPR003695">
    <property type="entry name" value="Ppx_GppA_N"/>
</dbReference>
<dbReference type="Pfam" id="PF02541">
    <property type="entry name" value="Ppx-GppA"/>
    <property type="match status" value="1"/>
</dbReference>
<dbReference type="PANTHER" id="PTHR30005:SF13">
    <property type="entry name" value="EXOPOLYPHOSPHATASE 2"/>
    <property type="match status" value="1"/>
</dbReference>
<dbReference type="OrthoDB" id="9793035at2"/>
<dbReference type="RefSeq" id="WP_093961464.1">
    <property type="nucleotide sequence ID" value="NZ_NEWD01000041.1"/>
</dbReference>
<dbReference type="Gene3D" id="3.30.420.40">
    <property type="match status" value="1"/>
</dbReference>
<organism evidence="2 3">
    <name type="scientific">Bifidobacterium vansinderenii</name>
    <dbReference type="NCBI Taxonomy" id="1984871"/>
    <lineage>
        <taxon>Bacteria</taxon>
        <taxon>Bacillati</taxon>
        <taxon>Actinomycetota</taxon>
        <taxon>Actinomycetes</taxon>
        <taxon>Bifidobacteriales</taxon>
        <taxon>Bifidobacteriaceae</taxon>
        <taxon>Bifidobacterium</taxon>
    </lineage>
</organism>
<proteinExistence type="predicted"/>
<keyword evidence="3" id="KW-1185">Reference proteome</keyword>
<gene>
    <name evidence="2" type="ORF">Tam10B_2366</name>
</gene>
<name>A0A229VUP6_9BIFI</name>
<dbReference type="SUPFAM" id="SSF53067">
    <property type="entry name" value="Actin-like ATPase domain"/>
    <property type="match status" value="2"/>
</dbReference>
<sequence>MSDVHEVRVAGIDCGTNSIRLMVATVGEHGMHVEVPRIMRVVRLGQDVDKTHRFADDALERTYRAIDEFADVLREHPVDALRFVATSATRDAENRKEFESEVEKRLGVRPDVIPGTEEARLSFLGATSVLHTQFGDQLPPAPYTVIDLGGGSTEMVIGGDGVDTPSDQVAAAFSMNIGSVRMSERHLLSDPPTRDEIDQAVADIDEHIDEAFEKVPAWRTGTLIGVSGTVTTMTGIALGLREYDRDAVDGAVIGFADACSTCDKVLTMTRDERREYPVIHPGRIDVIGGGALVWNRVLNRIGDAVHDHTGRVLNSYVTSEHGLLDGIVLDLGRRTLSAR</sequence>
<dbReference type="AlphaFoldDB" id="A0A229VUP6"/>
<accession>A0A229VUP6</accession>
<dbReference type="InterPro" id="IPR043129">
    <property type="entry name" value="ATPase_NBD"/>
</dbReference>
<dbReference type="Proteomes" id="UP000215433">
    <property type="component" value="Unassembled WGS sequence"/>
</dbReference>
<dbReference type="PANTHER" id="PTHR30005">
    <property type="entry name" value="EXOPOLYPHOSPHATASE"/>
    <property type="match status" value="1"/>
</dbReference>
<dbReference type="Gene3D" id="3.30.420.150">
    <property type="entry name" value="Exopolyphosphatase. Domain 2"/>
    <property type="match status" value="1"/>
</dbReference>